<dbReference type="Pfam" id="PF06644">
    <property type="entry name" value="ATP11"/>
    <property type="match status" value="1"/>
</dbReference>
<evidence type="ECO:0000313" key="8">
    <source>
        <dbReference type="Proteomes" id="UP000054886"/>
    </source>
</evidence>
<sequence length="309" mass="35564">MLTRSLVPALRRRITVVARQYSIEDRYKEKLLQKAKAEGVESIEELKKRLADQIEEKKKELNKIDPLRELEQHLNAGSCIHTNKEHKTTKMSNKSNEKSGNVLPKDKPYKTLDDYLKLDKIKDLSKQEVEFLWRAKWSNRDDSLVAVVPYVKTFQGMYKYAVKNPLFVLPLPRENAADGNKADKDSVPVELQYVQWQFAGPNTVHCLITSLAEYKLHQDFAKPHTTIQFHLDLANDKDMVLMNGQVESDSNVSLQDAQLLLLNVQRFYGAMGSETSIAKERIQLLEDFNKGSQNFDINKLIQLAQSMEN</sequence>
<dbReference type="Proteomes" id="UP000054886">
    <property type="component" value="Unassembled WGS sequence"/>
</dbReference>
<comment type="similarity">
    <text evidence="2">Belongs to the ATP11 family.</text>
</comment>
<evidence type="ECO:0000256" key="3">
    <source>
        <dbReference type="ARBA" id="ARBA00022946"/>
    </source>
</evidence>
<dbReference type="GO" id="GO:0033615">
    <property type="term" value="P:mitochondrial proton-transporting ATP synthase complex assembly"/>
    <property type="evidence" value="ECO:0007669"/>
    <property type="project" value="EnsemblFungi"/>
</dbReference>
<name>A0A0W0DTU9_CANGB</name>
<dbReference type="EMBL" id="LLZZ01000106">
    <property type="protein sequence ID" value="KTB08118.1"/>
    <property type="molecule type" value="Genomic_DNA"/>
</dbReference>
<protein>
    <submittedName>
        <fullName evidence="7">Protein ATP11, mitochondrial</fullName>
    </submittedName>
</protein>
<feature type="region of interest" description="Disordered" evidence="6">
    <location>
        <begin position="83"/>
        <end position="104"/>
    </location>
</feature>
<dbReference type="GO" id="GO:0051082">
    <property type="term" value="F:unfolded protein binding"/>
    <property type="evidence" value="ECO:0007669"/>
    <property type="project" value="EnsemblFungi"/>
</dbReference>
<dbReference type="GO" id="GO:0005759">
    <property type="term" value="C:mitochondrial matrix"/>
    <property type="evidence" value="ECO:0007669"/>
    <property type="project" value="EnsemblFungi"/>
</dbReference>
<dbReference type="AlphaFoldDB" id="A0A0W0DTU9"/>
<proteinExistence type="inferred from homology"/>
<accession>A0A0W0DTU9</accession>
<keyword evidence="5" id="KW-0175">Coiled coil</keyword>
<keyword evidence="3" id="KW-0809">Transit peptide</keyword>
<evidence type="ECO:0000256" key="1">
    <source>
        <dbReference type="ARBA" id="ARBA00004173"/>
    </source>
</evidence>
<comment type="caution">
    <text evidence="7">The sequence shown here is derived from an EMBL/GenBank/DDBJ whole genome shotgun (WGS) entry which is preliminary data.</text>
</comment>
<evidence type="ECO:0000256" key="2">
    <source>
        <dbReference type="ARBA" id="ARBA00009116"/>
    </source>
</evidence>
<keyword evidence="4" id="KW-0496">Mitochondrion</keyword>
<evidence type="ECO:0000256" key="5">
    <source>
        <dbReference type="SAM" id="Coils"/>
    </source>
</evidence>
<dbReference type="VEuPathDB" id="FungiDB:GVI51_M03949"/>
<organism evidence="7 8">
    <name type="scientific">Candida glabrata</name>
    <name type="common">Yeast</name>
    <name type="synonym">Torulopsis glabrata</name>
    <dbReference type="NCBI Taxonomy" id="5478"/>
    <lineage>
        <taxon>Eukaryota</taxon>
        <taxon>Fungi</taxon>
        <taxon>Dikarya</taxon>
        <taxon>Ascomycota</taxon>
        <taxon>Saccharomycotina</taxon>
        <taxon>Saccharomycetes</taxon>
        <taxon>Saccharomycetales</taxon>
        <taxon>Saccharomycetaceae</taxon>
        <taxon>Nakaseomyces</taxon>
    </lineage>
</organism>
<dbReference type="VEuPathDB" id="FungiDB:GWK60_M03949"/>
<evidence type="ECO:0000313" key="7">
    <source>
        <dbReference type="EMBL" id="KTB08118.1"/>
    </source>
</evidence>
<dbReference type="VEuPathDB" id="FungiDB:B1J91_M04037g"/>
<evidence type="ECO:0000256" key="6">
    <source>
        <dbReference type="SAM" id="MobiDB-lite"/>
    </source>
</evidence>
<dbReference type="PANTHER" id="PTHR13126">
    <property type="entry name" value="CHAPERONE ATP11"/>
    <property type="match status" value="1"/>
</dbReference>
<comment type="subcellular location">
    <subcellularLocation>
        <location evidence="1">Mitochondrion</location>
    </subcellularLocation>
</comment>
<dbReference type="InterPro" id="IPR010591">
    <property type="entry name" value="ATP11"/>
</dbReference>
<feature type="coiled-coil region" evidence="5">
    <location>
        <begin position="36"/>
        <end position="63"/>
    </location>
</feature>
<evidence type="ECO:0000256" key="4">
    <source>
        <dbReference type="ARBA" id="ARBA00023128"/>
    </source>
</evidence>
<dbReference type="PANTHER" id="PTHR13126:SF0">
    <property type="entry name" value="ATP SYNTHASE MITOCHONDRIAL F1 COMPLEX ASSEMBLY FACTOR 1"/>
    <property type="match status" value="1"/>
</dbReference>
<gene>
    <name evidence="7" type="ORF">AO440_004030</name>
</gene>
<dbReference type="VEuPathDB" id="FungiDB:CAGL0M04037g"/>
<reference evidence="7 8" key="1">
    <citation type="submission" date="2015-10" db="EMBL/GenBank/DDBJ databases">
        <title>Draft genomes sequences of Candida glabrata isolates 1A, 1B, 2A, 2B, 3A and 3B.</title>
        <authorList>
            <person name="Haavelsrud O.E."/>
            <person name="Gaustad P."/>
        </authorList>
    </citation>
    <scope>NUCLEOTIDE SEQUENCE [LARGE SCALE GENOMIC DNA]</scope>
    <source>
        <strain evidence="7">910700640</strain>
    </source>
</reference>